<dbReference type="HOGENOM" id="CLU_050242_0_1_1"/>
<dbReference type="PANTHER" id="PTHR46077">
    <property type="entry name" value="E3 UBIQUITIN-PROTEIN LIGASE TOPORS"/>
    <property type="match status" value="1"/>
</dbReference>
<dbReference type="SUPFAM" id="SSF57850">
    <property type="entry name" value="RING/U-box"/>
    <property type="match status" value="1"/>
</dbReference>
<dbReference type="InterPro" id="IPR013083">
    <property type="entry name" value="Znf_RING/FYVE/PHD"/>
</dbReference>
<dbReference type="GO" id="GO:0006513">
    <property type="term" value="P:protein monoubiquitination"/>
    <property type="evidence" value="ECO:0007669"/>
    <property type="project" value="TreeGrafter"/>
</dbReference>
<dbReference type="AlphaFoldDB" id="S7Z8B0"/>
<dbReference type="GO" id="GO:0061630">
    <property type="term" value="F:ubiquitin protein ligase activity"/>
    <property type="evidence" value="ECO:0007669"/>
    <property type="project" value="UniProtKB-EC"/>
</dbReference>
<dbReference type="EMBL" id="KB644409">
    <property type="protein sequence ID" value="EPS26805.1"/>
    <property type="molecule type" value="Genomic_DNA"/>
</dbReference>
<evidence type="ECO:0000256" key="1">
    <source>
        <dbReference type="ARBA" id="ARBA00000900"/>
    </source>
</evidence>
<evidence type="ECO:0000256" key="3">
    <source>
        <dbReference type="ARBA" id="ARBA00022679"/>
    </source>
</evidence>
<keyword evidence="4" id="KW-0805">Transcription regulation</keyword>
<dbReference type="PhylomeDB" id="S7Z8B0"/>
<accession>S7Z8B0</accession>
<dbReference type="Proteomes" id="UP000019376">
    <property type="component" value="Unassembled WGS sequence"/>
</dbReference>
<dbReference type="InterPro" id="IPR001841">
    <property type="entry name" value="Znf_RING"/>
</dbReference>
<dbReference type="GO" id="GO:0000209">
    <property type="term" value="P:protein polyubiquitination"/>
    <property type="evidence" value="ECO:0007669"/>
    <property type="project" value="TreeGrafter"/>
</dbReference>
<feature type="compositionally biased region" description="Basic residues" evidence="7">
    <location>
        <begin position="109"/>
        <end position="120"/>
    </location>
</feature>
<feature type="region of interest" description="Disordered" evidence="7">
    <location>
        <begin position="95"/>
        <end position="125"/>
    </location>
</feature>
<keyword evidence="6" id="KW-0479">Metal-binding</keyword>
<dbReference type="OrthoDB" id="21204at2759"/>
<feature type="compositionally biased region" description="Basic and acidic residues" evidence="7">
    <location>
        <begin position="321"/>
        <end position="347"/>
    </location>
</feature>
<gene>
    <name evidence="9" type="ORF">PDE_01744</name>
</gene>
<feature type="region of interest" description="Disordered" evidence="7">
    <location>
        <begin position="191"/>
        <end position="211"/>
    </location>
</feature>
<dbReference type="STRING" id="933388.S7Z8B0"/>
<dbReference type="Pfam" id="PF13639">
    <property type="entry name" value="zf-RING_2"/>
    <property type="match status" value="1"/>
</dbReference>
<evidence type="ECO:0000256" key="2">
    <source>
        <dbReference type="ARBA" id="ARBA00012483"/>
    </source>
</evidence>
<dbReference type="GO" id="GO:0008270">
    <property type="term" value="F:zinc ion binding"/>
    <property type="evidence" value="ECO:0007669"/>
    <property type="project" value="UniProtKB-KW"/>
</dbReference>
<dbReference type="PANTHER" id="PTHR46077:SF1">
    <property type="entry name" value="TOP1 BINDING ARGININE_SERINE RICH PROTEIN, E3 UBIQUITIN LIGASE"/>
    <property type="match status" value="1"/>
</dbReference>
<feature type="domain" description="RING-type" evidence="8">
    <location>
        <begin position="30"/>
        <end position="70"/>
    </location>
</feature>
<comment type="catalytic activity">
    <reaction evidence="1">
        <text>S-ubiquitinyl-[E2 ubiquitin-conjugating enzyme]-L-cysteine + [acceptor protein]-L-lysine = [E2 ubiquitin-conjugating enzyme]-L-cysteine + N(6)-ubiquitinyl-[acceptor protein]-L-lysine.</text>
        <dbReference type="EC" id="2.3.2.27"/>
    </reaction>
</comment>
<keyword evidence="6" id="KW-0863">Zinc-finger</keyword>
<dbReference type="SMART" id="SM00184">
    <property type="entry name" value="RING"/>
    <property type="match status" value="1"/>
</dbReference>
<name>S7Z8B0_PENO1</name>
<sequence length="371" mass="42638">MGEHGDLQRQIFQKTLKEVADDDVEDADPCVICLDAITEPCVGIPCHHANFDYLCLLSWLEQQPNCPLCKGSLSAVQFDLKGPGGPKTYKVPPLGTTNVAPRPSLAHQTRSRRQQSRRQRFPVPGASAAQNNWLSVRRNVYHNRLYSLRVGSNRLSRYTEVTPNDFNRDEALVSRARKWIRRELQVFSFLHPETEDAPPQPRNPVPRAGQQRLEQRRANNAEFLLEYIIAILRTVDIKGSAGQAEELLREFLGRENARLFLHELLAWLRSPYTSLEDWDRHVQYPTSARGSCGSRAPDERSPQRRSARSDLVRGRSTSPSREPDRSLFERVSRPQPTRPDRSRERSSRPVSNRGADWPERNRHLLDRYIPD</sequence>
<keyword evidence="10" id="KW-1185">Reference proteome</keyword>
<evidence type="ECO:0000256" key="5">
    <source>
        <dbReference type="ARBA" id="ARBA00023163"/>
    </source>
</evidence>
<keyword evidence="6" id="KW-0862">Zinc</keyword>
<feature type="compositionally biased region" description="Basic and acidic residues" evidence="7">
    <location>
        <begin position="296"/>
        <end position="313"/>
    </location>
</feature>
<dbReference type="eggNOG" id="KOG0800">
    <property type="taxonomic scope" value="Eukaryota"/>
</dbReference>
<keyword evidence="5" id="KW-0804">Transcription</keyword>
<reference evidence="9 10" key="1">
    <citation type="journal article" date="2013" name="PLoS ONE">
        <title>Genomic and secretomic analyses reveal unique features of the lignocellulolytic enzyme system of Penicillium decumbens.</title>
        <authorList>
            <person name="Liu G."/>
            <person name="Zhang L."/>
            <person name="Wei X."/>
            <person name="Zou G."/>
            <person name="Qin Y."/>
            <person name="Ma L."/>
            <person name="Li J."/>
            <person name="Zheng H."/>
            <person name="Wang S."/>
            <person name="Wang C."/>
            <person name="Xun L."/>
            <person name="Zhao G.-P."/>
            <person name="Zhou Z."/>
            <person name="Qu Y."/>
        </authorList>
    </citation>
    <scope>NUCLEOTIDE SEQUENCE [LARGE SCALE GENOMIC DNA]</scope>
    <source>
        <strain evidence="10">114-2 / CGMCC 5302</strain>
    </source>
</reference>
<dbReference type="PROSITE" id="PS50089">
    <property type="entry name" value="ZF_RING_2"/>
    <property type="match status" value="1"/>
</dbReference>
<dbReference type="Gene3D" id="3.30.40.10">
    <property type="entry name" value="Zinc/RING finger domain, C3HC4 (zinc finger)"/>
    <property type="match status" value="1"/>
</dbReference>
<dbReference type="EC" id="2.3.2.27" evidence="2"/>
<proteinExistence type="predicted"/>
<organism evidence="9 10">
    <name type="scientific">Penicillium oxalicum (strain 114-2 / CGMCC 5302)</name>
    <name type="common">Penicillium decumbens</name>
    <dbReference type="NCBI Taxonomy" id="933388"/>
    <lineage>
        <taxon>Eukaryota</taxon>
        <taxon>Fungi</taxon>
        <taxon>Dikarya</taxon>
        <taxon>Ascomycota</taxon>
        <taxon>Pezizomycotina</taxon>
        <taxon>Eurotiomycetes</taxon>
        <taxon>Eurotiomycetidae</taxon>
        <taxon>Eurotiales</taxon>
        <taxon>Aspergillaceae</taxon>
        <taxon>Penicillium</taxon>
    </lineage>
</organism>
<keyword evidence="3" id="KW-0808">Transferase</keyword>
<protein>
    <recommendedName>
        <fullName evidence="2">RING-type E3 ubiquitin transferase</fullName>
        <ecNumber evidence="2">2.3.2.27</ecNumber>
    </recommendedName>
</protein>
<evidence type="ECO:0000313" key="9">
    <source>
        <dbReference type="EMBL" id="EPS26805.1"/>
    </source>
</evidence>
<evidence type="ECO:0000313" key="10">
    <source>
        <dbReference type="Proteomes" id="UP000019376"/>
    </source>
</evidence>
<evidence type="ECO:0000259" key="8">
    <source>
        <dbReference type="PROSITE" id="PS50089"/>
    </source>
</evidence>
<evidence type="ECO:0000256" key="7">
    <source>
        <dbReference type="SAM" id="MobiDB-lite"/>
    </source>
</evidence>
<feature type="region of interest" description="Disordered" evidence="7">
    <location>
        <begin position="285"/>
        <end position="371"/>
    </location>
</feature>
<feature type="compositionally biased region" description="Basic and acidic residues" evidence="7">
    <location>
        <begin position="356"/>
        <end position="371"/>
    </location>
</feature>
<evidence type="ECO:0000256" key="4">
    <source>
        <dbReference type="ARBA" id="ARBA00023015"/>
    </source>
</evidence>
<evidence type="ECO:0000256" key="6">
    <source>
        <dbReference type="PROSITE-ProRule" id="PRU00175"/>
    </source>
</evidence>